<dbReference type="InterPro" id="IPR012674">
    <property type="entry name" value="Calycin"/>
</dbReference>
<protein>
    <submittedName>
        <fullName evidence="2">Lipocalin</fullName>
    </submittedName>
</protein>
<proteinExistence type="predicted"/>
<keyword evidence="1" id="KW-0732">Signal</keyword>
<dbReference type="AlphaFoldDB" id="A0A131Z7F6"/>
<organism evidence="2">
    <name type="scientific">Rhipicephalus appendiculatus</name>
    <name type="common">Brown ear tick</name>
    <dbReference type="NCBI Taxonomy" id="34631"/>
    <lineage>
        <taxon>Eukaryota</taxon>
        <taxon>Metazoa</taxon>
        <taxon>Ecdysozoa</taxon>
        <taxon>Arthropoda</taxon>
        <taxon>Chelicerata</taxon>
        <taxon>Arachnida</taxon>
        <taxon>Acari</taxon>
        <taxon>Parasitiformes</taxon>
        <taxon>Ixodida</taxon>
        <taxon>Ixodoidea</taxon>
        <taxon>Ixodidae</taxon>
        <taxon>Rhipicephalinae</taxon>
        <taxon>Rhipicephalus</taxon>
        <taxon>Rhipicephalus</taxon>
    </lineage>
</organism>
<feature type="chain" id="PRO_5007286900" evidence="1">
    <location>
        <begin position="24"/>
        <end position="180"/>
    </location>
</feature>
<evidence type="ECO:0000313" key="2">
    <source>
        <dbReference type="EMBL" id="JAP86101.1"/>
    </source>
</evidence>
<evidence type="ECO:0000256" key="1">
    <source>
        <dbReference type="SAM" id="SignalP"/>
    </source>
</evidence>
<sequence>MKLFVSSLVALCAFALFSNYTNAAPPRVPAFEYGTLYLVGYSKQLNHSKWQCVSSSYLYQNKTDKWVHRNLRLNYHNGTMWLPWMLDISIKNESYDLILRVNMTEELKNLSAKNRYVIRHYDWSSLLLSEEIESIHDPPPCTLWTTSYDGNTLSNYIKNYFSALCPQPTYVPFYPESGCL</sequence>
<reference evidence="2" key="1">
    <citation type="journal article" date="2016" name="Ticks Tick Borne Dis.">
        <title>De novo assembly and annotation of the salivary gland transcriptome of Rhipicephalus appendiculatus male and female ticks during blood feeding.</title>
        <authorList>
            <person name="de Castro M.H."/>
            <person name="de Klerk D."/>
            <person name="Pienaar R."/>
            <person name="Latif A.A."/>
            <person name="Rees D.J."/>
            <person name="Mans B.J."/>
        </authorList>
    </citation>
    <scope>NUCLEOTIDE SEQUENCE</scope>
    <source>
        <tissue evidence="2">Salivary glands</tissue>
    </source>
</reference>
<feature type="signal peptide" evidence="1">
    <location>
        <begin position="1"/>
        <end position="23"/>
    </location>
</feature>
<name>A0A131Z7F6_RHIAP</name>
<dbReference type="EMBL" id="GEDV01002456">
    <property type="protein sequence ID" value="JAP86101.1"/>
    <property type="molecule type" value="Transcribed_RNA"/>
</dbReference>
<dbReference type="Gene3D" id="2.40.128.20">
    <property type="match status" value="1"/>
</dbReference>
<accession>A0A131Z7F6</accession>